<dbReference type="Proteomes" id="UP000199323">
    <property type="component" value="Unassembled WGS sequence"/>
</dbReference>
<organism evidence="2 3">
    <name type="scientific">Actinacidiphila alni</name>
    <dbReference type="NCBI Taxonomy" id="380248"/>
    <lineage>
        <taxon>Bacteria</taxon>
        <taxon>Bacillati</taxon>
        <taxon>Actinomycetota</taxon>
        <taxon>Actinomycetes</taxon>
        <taxon>Kitasatosporales</taxon>
        <taxon>Streptomycetaceae</taxon>
        <taxon>Actinacidiphila</taxon>
    </lineage>
</organism>
<evidence type="ECO:0000313" key="3">
    <source>
        <dbReference type="Proteomes" id="UP000199323"/>
    </source>
</evidence>
<proteinExistence type="predicted"/>
<feature type="compositionally biased region" description="Basic residues" evidence="1">
    <location>
        <begin position="23"/>
        <end position="45"/>
    </location>
</feature>
<dbReference type="AlphaFoldDB" id="A0A1I2KFU8"/>
<evidence type="ECO:0000313" key="2">
    <source>
        <dbReference type="EMBL" id="SFF63816.1"/>
    </source>
</evidence>
<sequence length="45" mass="4752">MWLAVLGVAALGLVAALIDGRARSGRKARKPRTTGRRGPRGGKRP</sequence>
<keyword evidence="3" id="KW-1185">Reference proteome</keyword>
<dbReference type="EMBL" id="FONG01000022">
    <property type="protein sequence ID" value="SFF63816.1"/>
    <property type="molecule type" value="Genomic_DNA"/>
</dbReference>
<accession>A0A1I2KFU8</accession>
<gene>
    <name evidence="2" type="ORF">SAMN05216251_12265</name>
</gene>
<protein>
    <submittedName>
        <fullName evidence="2">Uncharacterized protein</fullName>
    </submittedName>
</protein>
<reference evidence="2 3" key="1">
    <citation type="submission" date="2016-10" db="EMBL/GenBank/DDBJ databases">
        <authorList>
            <person name="de Groot N.N."/>
        </authorList>
    </citation>
    <scope>NUCLEOTIDE SEQUENCE [LARGE SCALE GENOMIC DNA]</scope>
    <source>
        <strain evidence="2 3">CGMCC 4.3510</strain>
    </source>
</reference>
<feature type="region of interest" description="Disordered" evidence="1">
    <location>
        <begin position="21"/>
        <end position="45"/>
    </location>
</feature>
<evidence type="ECO:0000256" key="1">
    <source>
        <dbReference type="SAM" id="MobiDB-lite"/>
    </source>
</evidence>
<name>A0A1I2KFU8_9ACTN</name>